<dbReference type="STRING" id="35608.A0A2U1N6R1"/>
<dbReference type="InterPro" id="IPR041567">
    <property type="entry name" value="COI1_F-box"/>
</dbReference>
<protein>
    <recommendedName>
        <fullName evidence="1">COI1 F-box domain-containing protein</fullName>
    </recommendedName>
</protein>
<dbReference type="SUPFAM" id="SSF52047">
    <property type="entry name" value="RNI-like"/>
    <property type="match status" value="1"/>
</dbReference>
<accession>A0A2U1N6R1</accession>
<organism evidence="2 3">
    <name type="scientific">Artemisia annua</name>
    <name type="common">Sweet wormwood</name>
    <dbReference type="NCBI Taxonomy" id="35608"/>
    <lineage>
        <taxon>Eukaryota</taxon>
        <taxon>Viridiplantae</taxon>
        <taxon>Streptophyta</taxon>
        <taxon>Embryophyta</taxon>
        <taxon>Tracheophyta</taxon>
        <taxon>Spermatophyta</taxon>
        <taxon>Magnoliopsida</taxon>
        <taxon>eudicotyledons</taxon>
        <taxon>Gunneridae</taxon>
        <taxon>Pentapetalae</taxon>
        <taxon>asterids</taxon>
        <taxon>campanulids</taxon>
        <taxon>Asterales</taxon>
        <taxon>Asteraceae</taxon>
        <taxon>Asteroideae</taxon>
        <taxon>Anthemideae</taxon>
        <taxon>Artemisiinae</taxon>
        <taxon>Artemisia</taxon>
    </lineage>
</organism>
<evidence type="ECO:0000259" key="1">
    <source>
        <dbReference type="Pfam" id="PF18511"/>
    </source>
</evidence>
<evidence type="ECO:0000313" key="3">
    <source>
        <dbReference type="Proteomes" id="UP000245207"/>
    </source>
</evidence>
<dbReference type="OrthoDB" id="550575at2759"/>
<dbReference type="SMART" id="SM00367">
    <property type="entry name" value="LRR_CC"/>
    <property type="match status" value="5"/>
</dbReference>
<keyword evidence="3" id="KW-1185">Reference proteome</keyword>
<comment type="caution">
    <text evidence="2">The sequence shown here is derived from an EMBL/GenBank/DDBJ whole genome shotgun (WGS) entry which is preliminary data.</text>
</comment>
<dbReference type="PANTHER" id="PTHR16134">
    <property type="entry name" value="F-BOX/TPR REPEAT PROTEIN POF3"/>
    <property type="match status" value="1"/>
</dbReference>
<gene>
    <name evidence="2" type="ORF">CTI12_AA301130</name>
</gene>
<dbReference type="Proteomes" id="UP000245207">
    <property type="component" value="Unassembled WGS sequence"/>
</dbReference>
<proteinExistence type="predicted"/>
<sequence>MSPTYSTDELFDCIIPYIHQNDRNSVSLVSRKLYELDSLTRKHVTLRNCYSVPPSRLVTRFPNLESLTLVGRPNKACVPVAWGGIVDDWVAVMIKSLKRLECVRFKRMIVFNEDLERLAGMCGERIKVLRIEGCAGFSTDGLLHIGKKCSGLRVLSLEKSLIVDKDGEWLRELAERSKGIETLNLFMTYLSKYDCGDFVKIAKNCGGSLVCLRIGNCHLKYVADIFRYGVKLEDFSSDPYIEEGEEEFDVKYPPTMRSVAFLHGIQQDIPVIQSFAHQLTKFDLRFSTFNADDHCAIIYLCPNLEVLYTRDTIEDLGLQFVGHICKKLRRIKVEKSGQVGLVSDVGLLALAKGCLELESLHITIKDIQNVVLEFIGANLKNLLDFGLVLHNKEEPVSDLPLDNGICALLKGCTKLEKLSIHLRPGGLTDLGCGYIGKYGQNLRYMNLGFCPESDAGLVELSKGCPKLQKFEVSGCDFSQQALVTFVLNVTSLRYLWVEDYHAFKCGHDLFAMVRPFWKMELITYEPNVANAPEGATQQKPTSLLAYYSLAEQRNDFPKSVIPLYPFVEFD</sequence>
<name>A0A2U1N6R1_ARTAN</name>
<reference evidence="2 3" key="1">
    <citation type="journal article" date="2018" name="Mol. Plant">
        <title>The genome of Artemisia annua provides insight into the evolution of Asteraceae family and artemisinin biosynthesis.</title>
        <authorList>
            <person name="Shen Q."/>
            <person name="Zhang L."/>
            <person name="Liao Z."/>
            <person name="Wang S."/>
            <person name="Yan T."/>
            <person name="Shi P."/>
            <person name="Liu M."/>
            <person name="Fu X."/>
            <person name="Pan Q."/>
            <person name="Wang Y."/>
            <person name="Lv Z."/>
            <person name="Lu X."/>
            <person name="Zhang F."/>
            <person name="Jiang W."/>
            <person name="Ma Y."/>
            <person name="Chen M."/>
            <person name="Hao X."/>
            <person name="Li L."/>
            <person name="Tang Y."/>
            <person name="Lv G."/>
            <person name="Zhou Y."/>
            <person name="Sun X."/>
            <person name="Brodelius P.E."/>
            <person name="Rose J.K.C."/>
            <person name="Tang K."/>
        </authorList>
    </citation>
    <scope>NUCLEOTIDE SEQUENCE [LARGE SCALE GENOMIC DNA]</scope>
    <source>
        <strain evidence="3">cv. Huhao1</strain>
        <tissue evidence="2">Leaf</tissue>
    </source>
</reference>
<dbReference type="AlphaFoldDB" id="A0A2U1N6R1"/>
<dbReference type="Gene3D" id="3.80.10.10">
    <property type="entry name" value="Ribonuclease Inhibitor"/>
    <property type="match status" value="1"/>
</dbReference>
<dbReference type="EMBL" id="PKPP01003489">
    <property type="protein sequence ID" value="PWA69196.1"/>
    <property type="molecule type" value="Genomic_DNA"/>
</dbReference>
<dbReference type="InterPro" id="IPR032675">
    <property type="entry name" value="LRR_dom_sf"/>
</dbReference>
<feature type="domain" description="COI1 F-box" evidence="1">
    <location>
        <begin position="6"/>
        <end position="43"/>
    </location>
</feature>
<dbReference type="GO" id="GO:0019005">
    <property type="term" value="C:SCF ubiquitin ligase complex"/>
    <property type="evidence" value="ECO:0007669"/>
    <property type="project" value="TreeGrafter"/>
</dbReference>
<dbReference type="InterPro" id="IPR006553">
    <property type="entry name" value="Leu-rich_rpt_Cys-con_subtyp"/>
</dbReference>
<dbReference type="PANTHER" id="PTHR16134:SF43">
    <property type="entry name" value="CORONATINE-INSENSITIVE PROTEIN 1"/>
    <property type="match status" value="1"/>
</dbReference>
<dbReference type="Pfam" id="PF18511">
    <property type="entry name" value="F-box_5"/>
    <property type="match status" value="1"/>
</dbReference>
<dbReference type="GO" id="GO:0031146">
    <property type="term" value="P:SCF-dependent proteasomal ubiquitin-dependent protein catabolic process"/>
    <property type="evidence" value="ECO:0007669"/>
    <property type="project" value="TreeGrafter"/>
</dbReference>
<dbReference type="Gene3D" id="1.20.1280.50">
    <property type="match status" value="1"/>
</dbReference>
<evidence type="ECO:0000313" key="2">
    <source>
        <dbReference type="EMBL" id="PWA69196.1"/>
    </source>
</evidence>